<dbReference type="Proteomes" id="UP000010366">
    <property type="component" value="Chromosome"/>
</dbReference>
<name>K9UNA5_CHAP6</name>
<dbReference type="RefSeq" id="WP_015162242.1">
    <property type="nucleotide sequence ID" value="NC_019697.1"/>
</dbReference>
<proteinExistence type="predicted"/>
<accession>K9UNA5</accession>
<keyword evidence="1" id="KW-1133">Transmembrane helix</keyword>
<dbReference type="AlphaFoldDB" id="K9UNA5"/>
<dbReference type="HOGENOM" id="CLU_157266_0_0_3"/>
<keyword evidence="1" id="KW-0472">Membrane</keyword>
<dbReference type="eggNOG" id="ENOG5033BB0">
    <property type="taxonomic scope" value="Bacteria"/>
</dbReference>
<feature type="transmembrane region" description="Helical" evidence="1">
    <location>
        <begin position="82"/>
        <end position="99"/>
    </location>
</feature>
<keyword evidence="1" id="KW-0812">Transmembrane</keyword>
<dbReference type="EMBL" id="CP003600">
    <property type="protein sequence ID" value="AFY96158.1"/>
    <property type="molecule type" value="Genomic_DNA"/>
</dbReference>
<evidence type="ECO:0000313" key="3">
    <source>
        <dbReference type="Proteomes" id="UP000010366"/>
    </source>
</evidence>
<dbReference type="OrthoDB" id="514559at2"/>
<reference evidence="2 3" key="1">
    <citation type="submission" date="2012-05" db="EMBL/GenBank/DDBJ databases">
        <title>Finished chromosome of genome of Chamaesiphon sp. PCC 6605.</title>
        <authorList>
            <consortium name="US DOE Joint Genome Institute"/>
            <person name="Gugger M."/>
            <person name="Coursin T."/>
            <person name="Rippka R."/>
            <person name="Tandeau De Marsac N."/>
            <person name="Huntemann M."/>
            <person name="Wei C.-L."/>
            <person name="Han J."/>
            <person name="Detter J.C."/>
            <person name="Han C."/>
            <person name="Tapia R."/>
            <person name="Chen A."/>
            <person name="Kyrpides N."/>
            <person name="Mavromatis K."/>
            <person name="Markowitz V."/>
            <person name="Szeto E."/>
            <person name="Ivanova N."/>
            <person name="Pagani I."/>
            <person name="Pati A."/>
            <person name="Goodwin L."/>
            <person name="Nordberg H.P."/>
            <person name="Cantor M.N."/>
            <person name="Hua S.X."/>
            <person name="Woyke T."/>
            <person name="Kerfeld C.A."/>
        </authorList>
    </citation>
    <scope>NUCLEOTIDE SEQUENCE [LARGE SCALE GENOMIC DNA]</scope>
    <source>
        <strain evidence="3">ATCC 27169 / PCC 6605</strain>
    </source>
</reference>
<evidence type="ECO:0000313" key="2">
    <source>
        <dbReference type="EMBL" id="AFY96158.1"/>
    </source>
</evidence>
<evidence type="ECO:0000256" key="1">
    <source>
        <dbReference type="SAM" id="Phobius"/>
    </source>
</evidence>
<sequence>MNDKTDLEPKEIFIEVPSTPHYPYPERIPSASDPMGEIHIRGRALRTLGGGNVRWWVLISGWLMFGTTFLITFALVLSSQSYVLIFLLLITAIPLFPLWRGTATKLARRNRRS</sequence>
<keyword evidence="3" id="KW-1185">Reference proteome</keyword>
<organism evidence="2 3">
    <name type="scientific">Chamaesiphon minutus (strain ATCC 27169 / PCC 6605)</name>
    <dbReference type="NCBI Taxonomy" id="1173020"/>
    <lineage>
        <taxon>Bacteria</taxon>
        <taxon>Bacillati</taxon>
        <taxon>Cyanobacteriota</taxon>
        <taxon>Cyanophyceae</taxon>
        <taxon>Gomontiellales</taxon>
        <taxon>Chamaesiphonaceae</taxon>
        <taxon>Chamaesiphon</taxon>
    </lineage>
</organism>
<protein>
    <submittedName>
        <fullName evidence="2">Uncharacterized protein</fullName>
    </submittedName>
</protein>
<gene>
    <name evidence="2" type="ORF">Cha6605_5270</name>
</gene>
<feature type="transmembrane region" description="Helical" evidence="1">
    <location>
        <begin position="55"/>
        <end position="76"/>
    </location>
</feature>
<dbReference type="KEGG" id="cmp:Cha6605_5270"/>